<feature type="compositionally biased region" description="Low complexity" evidence="1">
    <location>
        <begin position="161"/>
        <end position="170"/>
    </location>
</feature>
<evidence type="ECO:0000256" key="2">
    <source>
        <dbReference type="SAM" id="Phobius"/>
    </source>
</evidence>
<organism evidence="4 5">
    <name type="scientific">Massilimicrobiota timonensis</name>
    <dbReference type="NCBI Taxonomy" id="1776392"/>
    <lineage>
        <taxon>Bacteria</taxon>
        <taxon>Bacillati</taxon>
        <taxon>Bacillota</taxon>
        <taxon>Erysipelotrichia</taxon>
        <taxon>Erysipelotrichales</taxon>
        <taxon>Erysipelotrichaceae</taxon>
        <taxon>Massilimicrobiota</taxon>
    </lineage>
</organism>
<reference evidence="4 5" key="2">
    <citation type="submission" date="2023-06" db="EMBL/GenBank/DDBJ databases">
        <authorList>
            <person name="Zeman M."/>
            <person name="Kubasova T."/>
            <person name="Jahodarova E."/>
            <person name="Nykrynova M."/>
            <person name="Rychlik I."/>
        </authorList>
    </citation>
    <scope>NUCLEOTIDE SEQUENCE [LARGE SCALE GENOMIC DNA]</scope>
    <source>
        <strain evidence="4 5">ET341</strain>
    </source>
</reference>
<dbReference type="EMBL" id="JAUDCK010000020">
    <property type="protein sequence ID" value="MDM8196007.1"/>
    <property type="molecule type" value="Genomic_DNA"/>
</dbReference>
<protein>
    <submittedName>
        <fullName evidence="4">Cadherin-like beta sandwich domain-containing protein</fullName>
    </submittedName>
</protein>
<feature type="compositionally biased region" description="Polar residues" evidence="1">
    <location>
        <begin position="171"/>
        <end position="182"/>
    </location>
</feature>
<evidence type="ECO:0000256" key="1">
    <source>
        <dbReference type="SAM" id="MobiDB-lite"/>
    </source>
</evidence>
<dbReference type="Proteomes" id="UP001529275">
    <property type="component" value="Unassembled WGS sequence"/>
</dbReference>
<feature type="region of interest" description="Disordered" evidence="1">
    <location>
        <begin position="124"/>
        <end position="182"/>
    </location>
</feature>
<dbReference type="RefSeq" id="WP_289527724.1">
    <property type="nucleotide sequence ID" value="NZ_JAUDCK010000020.1"/>
</dbReference>
<name>A0ABT7UJ81_9FIRM</name>
<keyword evidence="2" id="KW-1133">Transmembrane helix</keyword>
<evidence type="ECO:0000313" key="4">
    <source>
        <dbReference type="EMBL" id="MDM8196007.1"/>
    </source>
</evidence>
<keyword evidence="5" id="KW-1185">Reference proteome</keyword>
<keyword evidence="2" id="KW-0472">Membrane</keyword>
<dbReference type="InterPro" id="IPR025883">
    <property type="entry name" value="Cadherin-like_domain"/>
</dbReference>
<comment type="caution">
    <text evidence="4">The sequence shown here is derived from an EMBL/GenBank/DDBJ whole genome shotgun (WGS) entry which is preliminary data.</text>
</comment>
<dbReference type="Pfam" id="PF12733">
    <property type="entry name" value="Cadherin-like"/>
    <property type="match status" value="1"/>
</dbReference>
<accession>A0ABT7UJ81</accession>
<gene>
    <name evidence="4" type="ORF">QUV98_06735</name>
</gene>
<proteinExistence type="predicted"/>
<feature type="compositionally biased region" description="Low complexity" evidence="1">
    <location>
        <begin position="129"/>
        <end position="150"/>
    </location>
</feature>
<feature type="domain" description="Cadherin-like beta-sandwich-like" evidence="3">
    <location>
        <begin position="163"/>
        <end position="242"/>
    </location>
</feature>
<sequence length="454" mass="48924">MKKIKSVCIILITVFMLINIKTVYAASSISFSSSSPKVGESLRVTVSVPNVNTVDLKATVSGCGTNGTIQIVDGSMTGNPKTFSGSVTVTPTSTGTITVTISDSSNAVLNGSYVSVGGSRTITVSNKQSSSNSSSSSSNNSSSSSNTTTTQEPEVKKSSEKNLSSLSVSEGTLSPKFSSGTTTYKVDLTSETESLTISAKAKDSKAKVSGTGKKELKIGENNFTVTVTAEDGSKKTYTISVYVTEKPTQFVKSGDQNLGILNDLSKTDVPKGFEKSTIKIDNKDVTALKNKDMGLTLLYLQNEDESTGFYIYDVDNNKVLSKYQTVTVSGKTYVLMNAPDNLEAIQDLKTATIKIGDVELSGWKFEDEALSHYTLVYLMNEAGETQLYTYEDTEGTLQKYTPVEEKNDNTLTYVFIGTTALFVVSTAVLGYMYISFKKKSISAIKDYYERKNQG</sequence>
<feature type="transmembrane region" description="Helical" evidence="2">
    <location>
        <begin position="411"/>
        <end position="434"/>
    </location>
</feature>
<evidence type="ECO:0000259" key="3">
    <source>
        <dbReference type="Pfam" id="PF12733"/>
    </source>
</evidence>
<evidence type="ECO:0000313" key="5">
    <source>
        <dbReference type="Proteomes" id="UP001529275"/>
    </source>
</evidence>
<reference evidence="5" key="1">
    <citation type="submission" date="2023-06" db="EMBL/GenBank/DDBJ databases">
        <title>Identification and characterization of horizontal gene transfer across gut microbiota members of farm animals based on homology search.</title>
        <authorList>
            <person name="Zeman M."/>
            <person name="Kubasova T."/>
            <person name="Jahodarova E."/>
            <person name="Nykrynova M."/>
            <person name="Rychlik I."/>
        </authorList>
    </citation>
    <scope>NUCLEOTIDE SEQUENCE [LARGE SCALE GENOMIC DNA]</scope>
    <source>
        <strain evidence="5">ET341</strain>
    </source>
</reference>
<keyword evidence="2" id="KW-0812">Transmembrane</keyword>